<dbReference type="Proteomes" id="UP000504606">
    <property type="component" value="Unplaced"/>
</dbReference>
<reference evidence="2" key="1">
    <citation type="submission" date="2025-08" db="UniProtKB">
        <authorList>
            <consortium name="RefSeq"/>
        </authorList>
    </citation>
    <scope>IDENTIFICATION</scope>
    <source>
        <tissue evidence="2">Whole organism</tissue>
    </source>
</reference>
<dbReference type="AlphaFoldDB" id="A0A9C6U3W4"/>
<organism evidence="1 2">
    <name type="scientific">Frankliniella occidentalis</name>
    <name type="common">Western flower thrips</name>
    <name type="synonym">Euthrips occidentalis</name>
    <dbReference type="NCBI Taxonomy" id="133901"/>
    <lineage>
        <taxon>Eukaryota</taxon>
        <taxon>Metazoa</taxon>
        <taxon>Ecdysozoa</taxon>
        <taxon>Arthropoda</taxon>
        <taxon>Hexapoda</taxon>
        <taxon>Insecta</taxon>
        <taxon>Pterygota</taxon>
        <taxon>Neoptera</taxon>
        <taxon>Paraneoptera</taxon>
        <taxon>Thysanoptera</taxon>
        <taxon>Terebrantia</taxon>
        <taxon>Thripoidea</taxon>
        <taxon>Thripidae</taxon>
        <taxon>Frankliniella</taxon>
    </lineage>
</organism>
<evidence type="ECO:0000313" key="2">
    <source>
        <dbReference type="RefSeq" id="XP_052125740.1"/>
    </source>
</evidence>
<name>A0A9C6U3W4_FRAOC</name>
<proteinExistence type="predicted"/>
<protein>
    <submittedName>
        <fullName evidence="2">Uncharacterized protein LOC113202757 isoform X3</fullName>
    </submittedName>
</protein>
<accession>A0A9C6U3W4</accession>
<evidence type="ECO:0000313" key="1">
    <source>
        <dbReference type="Proteomes" id="UP000504606"/>
    </source>
</evidence>
<keyword evidence="1" id="KW-1185">Reference proteome</keyword>
<dbReference type="GeneID" id="113202757"/>
<dbReference type="RefSeq" id="XP_052125740.1">
    <property type="nucleotide sequence ID" value="XM_052269780.1"/>
</dbReference>
<gene>
    <name evidence="2" type="primary">LOC113202757</name>
</gene>
<sequence>MCCERLEGVGSWRLRRRPGRQWPCGRLAGWTLGPDSLSRAGGRVMMCSATALTCATTPTPRMTPDPLWITYSFKSEECRRRAADNRPRLSAVDSRSLHPSSWAAHVASAVVRERAGP</sequence>